<feature type="region of interest" description="Disordered" evidence="1">
    <location>
        <begin position="1"/>
        <end position="30"/>
    </location>
</feature>
<evidence type="ECO:0000313" key="3">
    <source>
        <dbReference type="Proteomes" id="UP001488805"/>
    </source>
</evidence>
<dbReference type="EMBL" id="JBCEZU010000145">
    <property type="protein sequence ID" value="KAK9524680.1"/>
    <property type="molecule type" value="Genomic_DNA"/>
</dbReference>
<gene>
    <name evidence="2" type="ORF">VZT92_017051</name>
</gene>
<keyword evidence="3" id="KW-1185">Reference proteome</keyword>
<comment type="caution">
    <text evidence="2">The sequence shown here is derived from an EMBL/GenBank/DDBJ whole genome shotgun (WGS) entry which is preliminary data.</text>
</comment>
<sequence length="117" mass="13083">MRVGFGSGRSRETDAVPSRRNRPDTAATVHPIFGFAPTPMHDDFDCDETNPLCCNRESEGGPMIQSDRARIENTKDGSNDVGIRRLDVRCPIILRTSWWTNAIAPPDRRTGRTTALR</sequence>
<evidence type="ECO:0000313" key="2">
    <source>
        <dbReference type="EMBL" id="KAK9524680.1"/>
    </source>
</evidence>
<proteinExistence type="predicted"/>
<evidence type="ECO:0000256" key="1">
    <source>
        <dbReference type="SAM" id="MobiDB-lite"/>
    </source>
</evidence>
<accession>A0AAW1ERL2</accession>
<organism evidence="2 3">
    <name type="scientific">Zoarces viviparus</name>
    <name type="common">Viviparous eelpout</name>
    <name type="synonym">Blennius viviparus</name>
    <dbReference type="NCBI Taxonomy" id="48416"/>
    <lineage>
        <taxon>Eukaryota</taxon>
        <taxon>Metazoa</taxon>
        <taxon>Chordata</taxon>
        <taxon>Craniata</taxon>
        <taxon>Vertebrata</taxon>
        <taxon>Euteleostomi</taxon>
        <taxon>Actinopterygii</taxon>
        <taxon>Neopterygii</taxon>
        <taxon>Teleostei</taxon>
        <taxon>Neoteleostei</taxon>
        <taxon>Acanthomorphata</taxon>
        <taxon>Eupercaria</taxon>
        <taxon>Perciformes</taxon>
        <taxon>Cottioidei</taxon>
        <taxon>Zoarcales</taxon>
        <taxon>Zoarcidae</taxon>
        <taxon>Zoarcinae</taxon>
        <taxon>Zoarces</taxon>
    </lineage>
</organism>
<reference evidence="2 3" key="1">
    <citation type="journal article" date="2024" name="Genome Biol. Evol.">
        <title>Chromosome-level genome assembly of the viviparous eelpout Zoarces viviparus.</title>
        <authorList>
            <person name="Fuhrmann N."/>
            <person name="Brasseur M.V."/>
            <person name="Bakowski C.E."/>
            <person name="Podsiadlowski L."/>
            <person name="Prost S."/>
            <person name="Krehenwinkel H."/>
            <person name="Mayer C."/>
        </authorList>
    </citation>
    <scope>NUCLEOTIDE SEQUENCE [LARGE SCALE GENOMIC DNA]</scope>
    <source>
        <strain evidence="2">NO-MEL_2022_Ind0_liver</strain>
    </source>
</reference>
<protein>
    <submittedName>
        <fullName evidence="2">Uncharacterized protein</fullName>
    </submittedName>
</protein>
<dbReference type="AlphaFoldDB" id="A0AAW1ERL2"/>
<dbReference type="Proteomes" id="UP001488805">
    <property type="component" value="Unassembled WGS sequence"/>
</dbReference>
<name>A0AAW1ERL2_ZOAVI</name>